<dbReference type="InterPro" id="IPR053853">
    <property type="entry name" value="FitA-like_RHH"/>
</dbReference>
<dbReference type="GO" id="GO:0006355">
    <property type="term" value="P:regulation of DNA-templated transcription"/>
    <property type="evidence" value="ECO:0007669"/>
    <property type="project" value="InterPro"/>
</dbReference>
<dbReference type="PATRIC" id="fig|482957.22.peg.4527"/>
<evidence type="ECO:0000313" key="3">
    <source>
        <dbReference type="Proteomes" id="UP000002705"/>
    </source>
</evidence>
<sequence length="91" mass="10034">MTALKANVVRCIMPVITVRNLPDEVHRALRIRAAQHGRSTEAEVRNILEQAVLPGGRLKLGTLLAEIGREAGGVDFDVQRDKTLTDPMSFE</sequence>
<dbReference type="AlphaFoldDB" id="Q398V2"/>
<dbReference type="EMBL" id="CP000152">
    <property type="protein sequence ID" value="ABB11009.1"/>
    <property type="molecule type" value="Genomic_DNA"/>
</dbReference>
<evidence type="ECO:0000259" key="1">
    <source>
        <dbReference type="Pfam" id="PF22513"/>
    </source>
</evidence>
<organism evidence="2 3">
    <name type="scientific">Burkholderia lata (strain ATCC 17760 / DSM 23089 / LMG 22485 / NCIMB 9086 / R18194 / 383)</name>
    <dbReference type="NCBI Taxonomy" id="482957"/>
    <lineage>
        <taxon>Bacteria</taxon>
        <taxon>Pseudomonadati</taxon>
        <taxon>Pseudomonadota</taxon>
        <taxon>Betaproteobacteria</taxon>
        <taxon>Burkholderiales</taxon>
        <taxon>Burkholderiaceae</taxon>
        <taxon>Burkholderia</taxon>
        <taxon>Burkholderia cepacia complex</taxon>
    </lineage>
</organism>
<dbReference type="KEGG" id="bur:Bcep18194_B0895"/>
<dbReference type="InterPro" id="IPR013321">
    <property type="entry name" value="Arc_rbn_hlx_hlx"/>
</dbReference>
<dbReference type="InterPro" id="IPR010985">
    <property type="entry name" value="Ribbon_hlx_hlx"/>
</dbReference>
<keyword evidence="3" id="KW-1185">Reference proteome</keyword>
<dbReference type="Gene3D" id="1.10.1220.10">
    <property type="entry name" value="Met repressor-like"/>
    <property type="match status" value="1"/>
</dbReference>
<dbReference type="SUPFAM" id="SSF47598">
    <property type="entry name" value="Ribbon-helix-helix"/>
    <property type="match status" value="1"/>
</dbReference>
<protein>
    <submittedName>
        <fullName evidence="2">Plasmid stability protein-like protein</fullName>
    </submittedName>
</protein>
<feature type="domain" description="Antitoxin FitA-like ribbon-helix-helix" evidence="1">
    <location>
        <begin position="15"/>
        <end position="52"/>
    </location>
</feature>
<accession>Q398V2</accession>
<dbReference type="HOGENOM" id="CLU_168829_4_0_4"/>
<gene>
    <name evidence="2" type="ordered locus">Bcep18194_B0895</name>
</gene>
<proteinExistence type="predicted"/>
<dbReference type="Proteomes" id="UP000002705">
    <property type="component" value="Chromosome 2"/>
</dbReference>
<dbReference type="Pfam" id="PF22513">
    <property type="entry name" value="FitA-like_RHH"/>
    <property type="match status" value="1"/>
</dbReference>
<evidence type="ECO:0000313" key="2">
    <source>
        <dbReference type="EMBL" id="ABB11009.1"/>
    </source>
</evidence>
<name>Q398V2_BURL3</name>
<reference evidence="2" key="1">
    <citation type="submission" date="2005-10" db="EMBL/GenBank/DDBJ databases">
        <title>Complete sequence of chromosome 2 of Burkholderia sp. 383.</title>
        <authorList>
            <consortium name="US DOE Joint Genome Institute"/>
            <person name="Copeland A."/>
            <person name="Lucas S."/>
            <person name="Lapidus A."/>
            <person name="Barry K."/>
            <person name="Detter J.C."/>
            <person name="Glavina T."/>
            <person name="Hammon N."/>
            <person name="Israni S."/>
            <person name="Pitluck S."/>
            <person name="Chain P."/>
            <person name="Malfatti S."/>
            <person name="Shin M."/>
            <person name="Vergez L."/>
            <person name="Schmutz J."/>
            <person name="Larimer F."/>
            <person name="Land M."/>
            <person name="Kyrpides N."/>
            <person name="Lykidis A."/>
            <person name="Richardson P."/>
        </authorList>
    </citation>
    <scope>NUCLEOTIDE SEQUENCE [LARGE SCALE GENOMIC DNA]</scope>
    <source>
        <strain evidence="2">383</strain>
    </source>
</reference>